<feature type="non-terminal residue" evidence="1">
    <location>
        <position position="246"/>
    </location>
</feature>
<dbReference type="AlphaFoldDB" id="A0A0A0A3T8"/>
<dbReference type="PANTHER" id="PTHR33332">
    <property type="entry name" value="REVERSE TRANSCRIPTASE DOMAIN-CONTAINING PROTEIN"/>
    <property type="match status" value="1"/>
</dbReference>
<proteinExistence type="predicted"/>
<dbReference type="Proteomes" id="UP000053858">
    <property type="component" value="Unassembled WGS sequence"/>
</dbReference>
<evidence type="ECO:0000313" key="2">
    <source>
        <dbReference type="Proteomes" id="UP000053858"/>
    </source>
</evidence>
<feature type="non-terminal residue" evidence="1">
    <location>
        <position position="1"/>
    </location>
</feature>
<dbReference type="EMBL" id="KL870357">
    <property type="protein sequence ID" value="KGL88063.1"/>
    <property type="molecule type" value="Genomic_DNA"/>
</dbReference>
<sequence>RDLDRLEKCDCVNLMNFNKAKCKALHVDQGKPMHKYRLGREWIASSPEERDLGVLVDEKLSMNQQCAPADKKANRFLGCIKRSVASRSREMILPLYSTLVRPHLEYCIQLWSPQHKKDMDLLERVQRRATRMIRALEHRSYEQRLRELGLFSLEKRRLRGDLIVAFQYLKGAYRRAGEGLFTRACSDRTRGNGYKLEEGRFRLNIRKKFFTLREVRHWNRLPREVVEAPSVEVLKARLDVALGNLV</sequence>
<reference evidence="2" key="1">
    <citation type="journal article" date="2014" name="Science">
        <title>Comparative genomics reveals insights into avian genome evolution and adaptation.</title>
        <authorList>
            <consortium name="Avian Genome Consortium"/>
            <person name="Zhang G."/>
            <person name="Li C."/>
            <person name="Li Q."/>
            <person name="Li B."/>
            <person name="Larkin D.M."/>
            <person name="Lee C."/>
            <person name="Storz J.F."/>
            <person name="Antunes A."/>
            <person name="Greenwold M.J."/>
            <person name="Meredith R.W."/>
            <person name="Odeen A."/>
            <person name="Cui J."/>
            <person name="Zhou Q."/>
            <person name="Xu L."/>
            <person name="Pan H."/>
            <person name="Wang Z."/>
            <person name="Jin L."/>
            <person name="Zhang P."/>
            <person name="Hu H."/>
            <person name="Yang W."/>
            <person name="Hu J."/>
            <person name="Xiao J."/>
            <person name="Yang Z."/>
            <person name="Liu Y."/>
            <person name="Xie Q."/>
            <person name="Yu H."/>
            <person name="Lian J."/>
            <person name="Wen P."/>
            <person name="Zhang F."/>
            <person name="Li H."/>
            <person name="Zeng Y."/>
            <person name="Xiong Z."/>
            <person name="Liu S."/>
            <person name="Zhou L."/>
            <person name="Huang Z."/>
            <person name="An N."/>
            <person name="Wang J."/>
            <person name="Zheng Q."/>
            <person name="Xiong Y."/>
            <person name="Wang G."/>
            <person name="Wang B."/>
            <person name="Wang J."/>
            <person name="Fan Y."/>
            <person name="da Fonseca R.R."/>
            <person name="Alfaro-Nunez A."/>
            <person name="Schubert M."/>
            <person name="Orlando L."/>
            <person name="Mourier T."/>
            <person name="Howard J.T."/>
            <person name="Ganapathy G."/>
            <person name="Pfenning A."/>
            <person name="Whitney O."/>
            <person name="Rivas M.V."/>
            <person name="Hara E."/>
            <person name="Smith J."/>
            <person name="Farre M."/>
            <person name="Narayan J."/>
            <person name="Slavov G."/>
            <person name="Romanov M.N."/>
            <person name="Borges R."/>
            <person name="Machado J.P."/>
            <person name="Khan I."/>
            <person name="Springer M.S."/>
            <person name="Gatesy J."/>
            <person name="Hoffmann F.G."/>
            <person name="Opazo J.C."/>
            <person name="Hastad O."/>
            <person name="Sawyer R.H."/>
            <person name="Kim H."/>
            <person name="Kim K.W."/>
            <person name="Kim H.J."/>
            <person name="Cho S."/>
            <person name="Li N."/>
            <person name="Huang Y."/>
            <person name="Bruford M.W."/>
            <person name="Zhan X."/>
            <person name="Dixon A."/>
            <person name="Bertelsen M.F."/>
            <person name="Derryberry E."/>
            <person name="Warren W."/>
            <person name="Wilson R.K."/>
            <person name="Li S."/>
            <person name="Ray D.A."/>
            <person name="Green R.E."/>
            <person name="O'Brien S.J."/>
            <person name="Griffin D."/>
            <person name="Johnson W.E."/>
            <person name="Haussler D."/>
            <person name="Ryder O.A."/>
            <person name="Willerslev E."/>
            <person name="Graves G.R."/>
            <person name="Alstrom P."/>
            <person name="Fjeldsa J."/>
            <person name="Mindell D.P."/>
            <person name="Edwards S.V."/>
            <person name="Braun E.L."/>
            <person name="Rahbek C."/>
            <person name="Burt D.W."/>
            <person name="Houde P."/>
            <person name="Zhang Y."/>
            <person name="Yang H."/>
            <person name="Wang J."/>
            <person name="Jarvis E.D."/>
            <person name="Gilbert M.T."/>
            <person name="Wang J."/>
        </authorList>
    </citation>
    <scope>NUCLEOTIDE SEQUENCE [LARGE SCALE GENOMIC DNA]</scope>
</reference>
<dbReference type="PRINTS" id="PR01345">
    <property type="entry name" value="CERVTRCPTASE"/>
</dbReference>
<gene>
    <name evidence="1" type="ORF">N301_03704</name>
</gene>
<name>A0A0A0A3T8_CHAVO</name>
<dbReference type="STRING" id="50402.A0A0A0A3T8"/>
<accession>A0A0A0A3T8</accession>
<evidence type="ECO:0000313" key="1">
    <source>
        <dbReference type="EMBL" id="KGL88063.1"/>
    </source>
</evidence>
<evidence type="ECO:0008006" key="3">
    <source>
        <dbReference type="Google" id="ProtNLM"/>
    </source>
</evidence>
<keyword evidence="2" id="KW-1185">Reference proteome</keyword>
<organism evidence="1 2">
    <name type="scientific">Charadrius vociferus</name>
    <name type="common">Killdeer</name>
    <name type="synonym">Aegialitis vocifera</name>
    <dbReference type="NCBI Taxonomy" id="50402"/>
    <lineage>
        <taxon>Eukaryota</taxon>
        <taxon>Metazoa</taxon>
        <taxon>Chordata</taxon>
        <taxon>Craniata</taxon>
        <taxon>Vertebrata</taxon>
        <taxon>Euteleostomi</taxon>
        <taxon>Archelosauria</taxon>
        <taxon>Archosauria</taxon>
        <taxon>Dinosauria</taxon>
        <taxon>Saurischia</taxon>
        <taxon>Theropoda</taxon>
        <taxon>Coelurosauria</taxon>
        <taxon>Aves</taxon>
        <taxon>Neognathae</taxon>
        <taxon>Neoaves</taxon>
        <taxon>Charadriiformes</taxon>
        <taxon>Charadriidae</taxon>
        <taxon>Charadrius</taxon>
    </lineage>
</organism>
<protein>
    <recommendedName>
        <fullName evidence="3">Reverse transcriptase</fullName>
    </recommendedName>
</protein>